<dbReference type="Proteomes" id="UP000008190">
    <property type="component" value="Chromosome"/>
</dbReference>
<protein>
    <submittedName>
        <fullName evidence="1">Uncharacterized protein</fullName>
    </submittedName>
</protein>
<dbReference type="KEGG" id="ncy:NOCYR_2091"/>
<organism evidence="1 2">
    <name type="scientific">Nocardia cyriacigeorgica (strain GUH-2)</name>
    <dbReference type="NCBI Taxonomy" id="1127134"/>
    <lineage>
        <taxon>Bacteria</taxon>
        <taxon>Bacillati</taxon>
        <taxon>Actinomycetota</taxon>
        <taxon>Actinomycetes</taxon>
        <taxon>Mycobacteriales</taxon>
        <taxon>Nocardiaceae</taxon>
        <taxon>Nocardia</taxon>
    </lineage>
</organism>
<gene>
    <name evidence="1" type="ordered locus">NOCYR_2091</name>
</gene>
<proteinExistence type="predicted"/>
<keyword evidence="2" id="KW-1185">Reference proteome</keyword>
<dbReference type="STRING" id="1127134.NOCYR_2091"/>
<dbReference type="HOGENOM" id="CLU_2955950_0_0_11"/>
<sequence>MRMWLPSPHRLSILGRVPNPSDRHSAALHVADRDSAALVPHTAMVARRLLLVVTRRSGV</sequence>
<evidence type="ECO:0000313" key="2">
    <source>
        <dbReference type="Proteomes" id="UP000008190"/>
    </source>
</evidence>
<accession>H6R010</accession>
<reference evidence="1 2" key="1">
    <citation type="journal article" date="2012" name="J. Bacteriol.">
        <title>Genome sequence of the human- and animal-pathogenic strain Nocardia cyriacigeorgica GUH-2.</title>
        <authorList>
            <person name="Zoropogui A."/>
            <person name="Pujic P."/>
            <person name="Normand P."/>
            <person name="Barbe V."/>
            <person name="Beaman B."/>
            <person name="Beaman L."/>
            <person name="Boiron P."/>
            <person name="Colinon C."/>
            <person name="Deredjian A."/>
            <person name="Graindorge A."/>
            <person name="Mangenot S."/>
            <person name="Nazaret S."/>
            <person name="Neto M."/>
            <person name="Petit S."/>
            <person name="Roche D."/>
            <person name="Vallenet D."/>
            <person name="Rodriguez-Nava V."/>
            <person name="Richard Y."/>
            <person name="Cournoyer B."/>
            <person name="Blaha D."/>
        </authorList>
    </citation>
    <scope>NUCLEOTIDE SEQUENCE [LARGE SCALE GENOMIC DNA]</scope>
    <source>
        <strain evidence="1 2">GUH-2</strain>
    </source>
</reference>
<name>H6R010_NOCCG</name>
<dbReference type="AlphaFoldDB" id="H6R010"/>
<dbReference type="EMBL" id="FO082843">
    <property type="protein sequence ID" value="CCF62873.1"/>
    <property type="molecule type" value="Genomic_DNA"/>
</dbReference>
<evidence type="ECO:0000313" key="1">
    <source>
        <dbReference type="EMBL" id="CCF62873.1"/>
    </source>
</evidence>